<gene>
    <name evidence="4" type="ORF">GPM918_LOCUS26790</name>
    <name evidence="5" type="ORF">SRO942_LOCUS27009</name>
</gene>
<comment type="caution">
    <text evidence="4">The sequence shown here is derived from an EMBL/GenBank/DDBJ whole genome shotgun (WGS) entry which is preliminary data.</text>
</comment>
<dbReference type="SUPFAM" id="SSF101898">
    <property type="entry name" value="NHL repeat"/>
    <property type="match status" value="1"/>
</dbReference>
<protein>
    <recommendedName>
        <fullName evidence="7">NHL repeat-containing protein</fullName>
    </recommendedName>
</protein>
<sequence length="342" mass="36869">MAHSLGLLTVVILLFTVYMHSTSADEIVCQPFKSIPFFSTPCTKPKWAQQGITVAGTTGKQGSSNIQLIGPSGIFIDPYDNLFIADEGNDRIQKFSPGSKGVGLTIAGGNGGGSALNQLKEPRAVYVDSAGTLFITDRGNLRVQKWFTGSAQGITIASGRGYTAHWFQGLSGNRKQINEIYSSESIMGRGRIMKYPLGGDDSPSYATLLGSVTRNPGGIVVDECNSVYVADPFGGNILKFSSGNSTGEQIASGLITPNDVALDTYGNLYIVERDTNRVQRLNVHDGTREVIVGNKEGAEGSDSEHLNKPWSIAFDSENNLYVSDKENHRVQKFSFHEGDLLC</sequence>
<proteinExistence type="predicted"/>
<dbReference type="Proteomes" id="UP000663829">
    <property type="component" value="Unassembled WGS sequence"/>
</dbReference>
<name>A0A815B3J7_9BILA</name>
<evidence type="ECO:0000313" key="5">
    <source>
        <dbReference type="EMBL" id="CAF4046617.1"/>
    </source>
</evidence>
<feature type="repeat" description="NHL" evidence="2">
    <location>
        <begin position="293"/>
        <end position="336"/>
    </location>
</feature>
<dbReference type="PANTHER" id="PTHR24104">
    <property type="entry name" value="E3 UBIQUITIN-PROTEIN LIGASE NHLRC1-RELATED"/>
    <property type="match status" value="1"/>
</dbReference>
<dbReference type="PROSITE" id="PS51125">
    <property type="entry name" value="NHL"/>
    <property type="match status" value="1"/>
</dbReference>
<keyword evidence="3" id="KW-0732">Signal</keyword>
<keyword evidence="6" id="KW-1185">Reference proteome</keyword>
<dbReference type="EMBL" id="CAJNOQ010010941">
    <property type="protein sequence ID" value="CAF1264859.1"/>
    <property type="molecule type" value="Genomic_DNA"/>
</dbReference>
<organism evidence="4 6">
    <name type="scientific">Didymodactylos carnosus</name>
    <dbReference type="NCBI Taxonomy" id="1234261"/>
    <lineage>
        <taxon>Eukaryota</taxon>
        <taxon>Metazoa</taxon>
        <taxon>Spiralia</taxon>
        <taxon>Gnathifera</taxon>
        <taxon>Rotifera</taxon>
        <taxon>Eurotatoria</taxon>
        <taxon>Bdelloidea</taxon>
        <taxon>Philodinida</taxon>
        <taxon>Philodinidae</taxon>
        <taxon>Didymodactylos</taxon>
    </lineage>
</organism>
<evidence type="ECO:0000313" key="6">
    <source>
        <dbReference type="Proteomes" id="UP000663829"/>
    </source>
</evidence>
<evidence type="ECO:0000256" key="1">
    <source>
        <dbReference type="ARBA" id="ARBA00022737"/>
    </source>
</evidence>
<dbReference type="PANTHER" id="PTHR24104:SF25">
    <property type="entry name" value="PROTEIN LIN-41"/>
    <property type="match status" value="1"/>
</dbReference>
<feature type="signal peptide" evidence="3">
    <location>
        <begin position="1"/>
        <end position="24"/>
    </location>
</feature>
<evidence type="ECO:0008006" key="7">
    <source>
        <dbReference type="Google" id="ProtNLM"/>
    </source>
</evidence>
<evidence type="ECO:0000256" key="2">
    <source>
        <dbReference type="PROSITE-ProRule" id="PRU00504"/>
    </source>
</evidence>
<dbReference type="OrthoDB" id="10044505at2759"/>
<evidence type="ECO:0000256" key="3">
    <source>
        <dbReference type="SAM" id="SignalP"/>
    </source>
</evidence>
<dbReference type="InterPro" id="IPR001258">
    <property type="entry name" value="NHL_repeat"/>
</dbReference>
<feature type="chain" id="PRO_5036226922" description="NHL repeat-containing protein" evidence="3">
    <location>
        <begin position="25"/>
        <end position="342"/>
    </location>
</feature>
<keyword evidence="1" id="KW-0677">Repeat</keyword>
<reference evidence="4" key="1">
    <citation type="submission" date="2021-02" db="EMBL/GenBank/DDBJ databases">
        <authorList>
            <person name="Nowell W R."/>
        </authorList>
    </citation>
    <scope>NUCLEOTIDE SEQUENCE</scope>
</reference>
<dbReference type="Pfam" id="PF01436">
    <property type="entry name" value="NHL"/>
    <property type="match status" value="1"/>
</dbReference>
<dbReference type="AlphaFoldDB" id="A0A815B3J7"/>
<accession>A0A815B3J7</accession>
<dbReference type="EMBL" id="CAJOBC010020461">
    <property type="protein sequence ID" value="CAF4046617.1"/>
    <property type="molecule type" value="Genomic_DNA"/>
</dbReference>
<dbReference type="GO" id="GO:0008270">
    <property type="term" value="F:zinc ion binding"/>
    <property type="evidence" value="ECO:0007669"/>
    <property type="project" value="UniProtKB-KW"/>
</dbReference>
<dbReference type="Proteomes" id="UP000681722">
    <property type="component" value="Unassembled WGS sequence"/>
</dbReference>
<dbReference type="CDD" id="cd05819">
    <property type="entry name" value="NHL"/>
    <property type="match status" value="1"/>
</dbReference>
<dbReference type="Gene3D" id="2.40.10.500">
    <property type="match status" value="1"/>
</dbReference>
<dbReference type="InterPro" id="IPR011042">
    <property type="entry name" value="6-blade_b-propeller_TolB-like"/>
</dbReference>
<evidence type="ECO:0000313" key="4">
    <source>
        <dbReference type="EMBL" id="CAF1264859.1"/>
    </source>
</evidence>
<dbReference type="Gene3D" id="2.120.10.30">
    <property type="entry name" value="TolB, C-terminal domain"/>
    <property type="match status" value="2"/>
</dbReference>
<dbReference type="InterPro" id="IPR050952">
    <property type="entry name" value="TRIM-NHL_E3_ligases"/>
</dbReference>